<dbReference type="InterPro" id="IPR013785">
    <property type="entry name" value="Aldolase_TIM"/>
</dbReference>
<evidence type="ECO:0000256" key="4">
    <source>
        <dbReference type="ARBA" id="ARBA00022598"/>
    </source>
</evidence>
<comment type="caution">
    <text evidence="8">The sequence shown here is derived from an EMBL/GenBank/DDBJ whole genome shotgun (WGS) entry which is preliminary data.</text>
</comment>
<dbReference type="InterPro" id="IPR007229">
    <property type="entry name" value="Nic_PRibTrfase-Fam"/>
</dbReference>
<organism evidence="8">
    <name type="scientific">Salvia splendens</name>
    <name type="common">Scarlet sage</name>
    <dbReference type="NCBI Taxonomy" id="180675"/>
    <lineage>
        <taxon>Eukaryota</taxon>
        <taxon>Viridiplantae</taxon>
        <taxon>Streptophyta</taxon>
        <taxon>Embryophyta</taxon>
        <taxon>Tracheophyta</taxon>
        <taxon>Spermatophyta</taxon>
        <taxon>Magnoliopsida</taxon>
        <taxon>eudicotyledons</taxon>
        <taxon>Gunneridae</taxon>
        <taxon>Pentapetalae</taxon>
        <taxon>asterids</taxon>
        <taxon>lamiids</taxon>
        <taxon>Lamiales</taxon>
        <taxon>Lamiaceae</taxon>
        <taxon>Nepetoideae</taxon>
        <taxon>Mentheae</taxon>
        <taxon>Salviinae</taxon>
        <taxon>Salvia</taxon>
        <taxon>Salvia subgen. Calosphace</taxon>
        <taxon>core Calosphace</taxon>
    </lineage>
</organism>
<dbReference type="GO" id="GO:0005829">
    <property type="term" value="C:cytosol"/>
    <property type="evidence" value="ECO:0007669"/>
    <property type="project" value="TreeGrafter"/>
</dbReference>
<keyword evidence="3" id="KW-0597">Phosphoprotein</keyword>
<protein>
    <recommendedName>
        <fullName evidence="2">nicotinate phosphoribosyltransferase</fullName>
        <ecNumber evidence="2">6.3.4.21</ecNumber>
    </recommendedName>
</protein>
<comment type="pathway">
    <text evidence="1">Cofactor biosynthesis; NAD(+) biosynthesis; nicotinate D-ribonucleotide from nicotinate: step 1/1.</text>
</comment>
<reference evidence="8" key="1">
    <citation type="submission" date="2018-01" db="EMBL/GenBank/DDBJ databases">
        <authorList>
            <person name="Mao J.F."/>
        </authorList>
    </citation>
    <scope>NUCLEOTIDE SEQUENCE</scope>
    <source>
        <strain evidence="8">Huo1</strain>
        <tissue evidence="8">Leaf</tissue>
    </source>
</reference>
<evidence type="ECO:0000256" key="6">
    <source>
        <dbReference type="ARBA" id="ARBA00048668"/>
    </source>
</evidence>
<dbReference type="GO" id="GO:0004516">
    <property type="term" value="F:nicotinate phosphoribosyltransferase activity"/>
    <property type="evidence" value="ECO:0007669"/>
    <property type="project" value="UniProtKB-EC"/>
</dbReference>
<evidence type="ECO:0000256" key="1">
    <source>
        <dbReference type="ARBA" id="ARBA00004952"/>
    </source>
</evidence>
<keyword evidence="4" id="KW-0436">Ligase</keyword>
<proteinExistence type="predicted"/>
<evidence type="ECO:0000313" key="8">
    <source>
        <dbReference type="EMBL" id="KAG6394548.1"/>
    </source>
</evidence>
<name>A0A8X8WHX5_SALSN</name>
<dbReference type="PANTHER" id="PTHR11098">
    <property type="entry name" value="NICOTINATE PHOSPHORIBOSYLTRANSFERASE"/>
    <property type="match status" value="1"/>
</dbReference>
<dbReference type="Gene3D" id="3.20.20.70">
    <property type="entry name" value="Aldolase class I"/>
    <property type="match status" value="1"/>
</dbReference>
<feature type="region of interest" description="Disordered" evidence="7">
    <location>
        <begin position="1"/>
        <end position="44"/>
    </location>
</feature>
<evidence type="ECO:0000256" key="7">
    <source>
        <dbReference type="SAM" id="MobiDB-lite"/>
    </source>
</evidence>
<dbReference type="PANTHER" id="PTHR11098:SF1">
    <property type="entry name" value="NICOTINATE PHOSPHORIBOSYLTRANSFERASE"/>
    <property type="match status" value="1"/>
</dbReference>
<sequence length="472" mass="53126">MAERRYGDRRGDARGNDRGGGRGDLPNEERDIENGDLRQQARDLQRRLVRLEKRRGKSNPKRSIVPVRRSMDDPLFSNVFTSSDADEPSKNSESNIFSMPVYDTHVYDEDILLIPVYDKPVYDEDILLMPVYDKLVYDEDLLLMSKSSPPSVKFDDATKNEGFVVIVYEEYDETEGGNRIPKADEITEKSLYSSDGSHVCEDFSGSTHAWLRKLKRSNVLGGIFGETHQSELAAFASYALAFQNKFVALVGTYDVMRSELGNFCAIDLIMHDFGYKIVDIRLNFGDLAYLSCEARIFFKTIEKGFGVPELLVYVKRDDGDKVDSRTTERAGFAGGLTKSAQAFWRRRNLRAVQHWRRGNDLKPLDEHELRSSSSWSFSSSGALIDLINRSSMATIRLFGCSVSAPFSAAHVKEDNWADVLPNSKDFEDTIMAAVLGGESDVLKKKKVVDKRLKVFQDITTSLSPKAAASPII</sequence>
<evidence type="ECO:0000256" key="2">
    <source>
        <dbReference type="ARBA" id="ARBA00013236"/>
    </source>
</evidence>
<comment type="catalytic activity">
    <reaction evidence="6">
        <text>5-phospho-alpha-D-ribose 1-diphosphate + nicotinate + ATP + H2O = nicotinate beta-D-ribonucleotide + ADP + phosphate + diphosphate</text>
        <dbReference type="Rhea" id="RHEA:36163"/>
        <dbReference type="ChEBI" id="CHEBI:15377"/>
        <dbReference type="ChEBI" id="CHEBI:30616"/>
        <dbReference type="ChEBI" id="CHEBI:32544"/>
        <dbReference type="ChEBI" id="CHEBI:33019"/>
        <dbReference type="ChEBI" id="CHEBI:43474"/>
        <dbReference type="ChEBI" id="CHEBI:57502"/>
        <dbReference type="ChEBI" id="CHEBI:58017"/>
        <dbReference type="ChEBI" id="CHEBI:456216"/>
        <dbReference type="EC" id="6.3.4.21"/>
    </reaction>
</comment>
<evidence type="ECO:0000256" key="5">
    <source>
        <dbReference type="ARBA" id="ARBA00022642"/>
    </source>
</evidence>
<gene>
    <name evidence="8" type="ORF">SASPL_145137</name>
</gene>
<dbReference type="EMBL" id="PNBA02000017">
    <property type="protein sequence ID" value="KAG6394548.1"/>
    <property type="molecule type" value="Genomic_DNA"/>
</dbReference>
<dbReference type="SUPFAM" id="SSF51690">
    <property type="entry name" value="Nicotinate/Quinolinate PRTase C-terminal domain-like"/>
    <property type="match status" value="1"/>
</dbReference>
<keyword evidence="9" id="KW-1185">Reference proteome</keyword>
<dbReference type="AlphaFoldDB" id="A0A8X8WHX5"/>
<keyword evidence="5" id="KW-0662">Pyridine nucleotide biosynthesis</keyword>
<dbReference type="Proteomes" id="UP000298416">
    <property type="component" value="Unassembled WGS sequence"/>
</dbReference>
<evidence type="ECO:0000256" key="3">
    <source>
        <dbReference type="ARBA" id="ARBA00022553"/>
    </source>
</evidence>
<evidence type="ECO:0000313" key="9">
    <source>
        <dbReference type="Proteomes" id="UP000298416"/>
    </source>
</evidence>
<dbReference type="InterPro" id="IPR036068">
    <property type="entry name" value="Nicotinate_pribotase-like_C"/>
</dbReference>
<dbReference type="GO" id="GO:0034355">
    <property type="term" value="P:NAD+ biosynthetic process via the salvage pathway"/>
    <property type="evidence" value="ECO:0007669"/>
    <property type="project" value="TreeGrafter"/>
</dbReference>
<reference evidence="8" key="2">
    <citation type="submission" date="2020-08" db="EMBL/GenBank/DDBJ databases">
        <title>Plant Genome Project.</title>
        <authorList>
            <person name="Zhang R.-G."/>
        </authorList>
    </citation>
    <scope>NUCLEOTIDE SEQUENCE</scope>
    <source>
        <strain evidence="8">Huo1</strain>
        <tissue evidence="8">Leaf</tissue>
    </source>
</reference>
<dbReference type="EC" id="6.3.4.21" evidence="2"/>
<accession>A0A8X8WHX5</accession>